<dbReference type="EMBL" id="CP029287">
    <property type="protein sequence ID" value="AWR98474.1"/>
    <property type="molecule type" value="Genomic_DNA"/>
</dbReference>
<keyword evidence="3" id="KW-0067">ATP-binding</keyword>
<dbReference type="Proteomes" id="UP000247586">
    <property type="component" value="Chromosome"/>
</dbReference>
<proteinExistence type="predicted"/>
<dbReference type="PANTHER" id="PTHR33295">
    <property type="entry name" value="ATPASE"/>
    <property type="match status" value="1"/>
</dbReference>
<feature type="domain" description="AAA" evidence="1">
    <location>
        <begin position="38"/>
        <end position="159"/>
    </location>
</feature>
<dbReference type="Pfam" id="PF13635">
    <property type="entry name" value="DUF4143"/>
    <property type="match status" value="1"/>
</dbReference>
<sequence length="415" mass="48327">METEEIKRVILDQRELLREKLSKERIIEREVRHDVSKNTAYLITGPRRAGKSIYAVQLSGGKKFARVDFDDERLSGIRVGDINKVLEAIYQIQGQAELLILDEIQNVVGWELFVSRLRDVMPVIVTGSNARLMSDEMGTYLTGRHLDFTLLPFSFREFLRYHEVKVEESTRGIALIKSKLEEYLNTGGFPESYNLNPGLYLRTLFDDVVVRDIMVRCKIKKSVRELARFLAENIGREVSTRRLADVFSISHQTVNKYLECMGNSYLFLLVKRFTGKNLEKYSLPRKVYLIEPAIYTALVGDEGKTRKMENAVLLELLRNKYYNSRQYEVYYHRSEESEVDFVIDGEIREAIQVSYEGDGLRERELRALEKFSDKFRNFNLKLVTWETEGEEVLKNGRKVKVIPLCKFMLRGGDTH</sequence>
<dbReference type="STRING" id="1293036.GCA_001315825_03050"/>
<keyword evidence="3" id="KW-0547">Nucleotide-binding</keyword>
<keyword evidence="4" id="KW-1185">Reference proteome</keyword>
<evidence type="ECO:0000313" key="3">
    <source>
        <dbReference type="EMBL" id="AWR98474.1"/>
    </source>
</evidence>
<dbReference type="KEGG" id="mhk:DFR87_00710"/>
<dbReference type="SUPFAM" id="SSF52540">
    <property type="entry name" value="P-loop containing nucleoside triphosphate hydrolases"/>
    <property type="match status" value="1"/>
</dbReference>
<evidence type="ECO:0000313" key="4">
    <source>
        <dbReference type="Proteomes" id="UP000247586"/>
    </source>
</evidence>
<dbReference type="Pfam" id="PF13173">
    <property type="entry name" value="AAA_14"/>
    <property type="match status" value="1"/>
</dbReference>
<name>A0A2U9IR69_9CREN</name>
<dbReference type="RefSeq" id="WP_110368696.1">
    <property type="nucleotide sequence ID" value="NZ_CP029287.2"/>
</dbReference>
<accession>A0A2U9IR69</accession>
<feature type="domain" description="DUF4143" evidence="2">
    <location>
        <begin position="220"/>
        <end position="353"/>
    </location>
</feature>
<reference evidence="3" key="1">
    <citation type="submission" date="2018-05" db="EMBL/GenBank/DDBJ databases">
        <title>Complete Genome Sequences of Extremely Thermoacidophilic, Metal-Mobilizing Type-Strain Members of the Archaeal Family Sulfolobaceae: Acidianus brierleyi DSM-1651T, Acidianus sulfidivorans DSM-18786T, Metallosphaera hakonensis DSM-7519T, and Metallosphaera prunae DSM-10039T.</title>
        <authorList>
            <person name="Counts J.A."/>
            <person name="Kelly R.M."/>
        </authorList>
    </citation>
    <scope>NUCLEOTIDE SEQUENCE [LARGE SCALE GENOMIC DNA]</scope>
    <source>
        <strain evidence="3">HO1-1</strain>
    </source>
</reference>
<evidence type="ECO:0000259" key="2">
    <source>
        <dbReference type="Pfam" id="PF13635"/>
    </source>
</evidence>
<dbReference type="GeneID" id="36833818"/>
<dbReference type="GO" id="GO:0005524">
    <property type="term" value="F:ATP binding"/>
    <property type="evidence" value="ECO:0007669"/>
    <property type="project" value="UniProtKB-KW"/>
</dbReference>
<gene>
    <name evidence="3" type="ORF">DFR87_00710</name>
</gene>
<dbReference type="InterPro" id="IPR025420">
    <property type="entry name" value="DUF4143"/>
</dbReference>
<dbReference type="PANTHER" id="PTHR33295:SF19">
    <property type="entry name" value="ARCHAEAL ATPASE"/>
    <property type="match status" value="1"/>
</dbReference>
<evidence type="ECO:0000259" key="1">
    <source>
        <dbReference type="Pfam" id="PF13173"/>
    </source>
</evidence>
<protein>
    <submittedName>
        <fullName evidence="3">ATP-binding protein</fullName>
    </submittedName>
</protein>
<dbReference type="InterPro" id="IPR027417">
    <property type="entry name" value="P-loop_NTPase"/>
</dbReference>
<dbReference type="AlphaFoldDB" id="A0A2U9IR69"/>
<dbReference type="OrthoDB" id="371918at2157"/>
<organism evidence="3 4">
    <name type="scientific">Metallosphaera hakonensis JCM 8857 = DSM 7519</name>
    <dbReference type="NCBI Taxonomy" id="1293036"/>
    <lineage>
        <taxon>Archaea</taxon>
        <taxon>Thermoproteota</taxon>
        <taxon>Thermoprotei</taxon>
        <taxon>Sulfolobales</taxon>
        <taxon>Sulfolobaceae</taxon>
        <taxon>Metallosphaera</taxon>
    </lineage>
</organism>
<dbReference type="InterPro" id="IPR041682">
    <property type="entry name" value="AAA_14"/>
</dbReference>